<evidence type="ECO:0000313" key="3">
    <source>
        <dbReference type="Proteomes" id="UP001651158"/>
    </source>
</evidence>
<evidence type="ECO:0000313" key="2">
    <source>
        <dbReference type="EMBL" id="KAL5106349.1"/>
    </source>
</evidence>
<reference evidence="2 3" key="1">
    <citation type="journal article" date="2022" name="Front. Cell. Infect. Microbiol.">
        <title>The Genomes of Two Strains of Taenia crassiceps the Animal Model for the Study of Human Cysticercosis.</title>
        <authorList>
            <person name="Bobes R.J."/>
            <person name="Estrada K."/>
            <person name="Rios-Valencia D.G."/>
            <person name="Calderon-Gallegos A."/>
            <person name="de la Torre P."/>
            <person name="Carrero J.C."/>
            <person name="Sanchez-Flores A."/>
            <person name="Laclette J.P."/>
        </authorList>
    </citation>
    <scope>NUCLEOTIDE SEQUENCE [LARGE SCALE GENOMIC DNA]</scope>
    <source>
        <strain evidence="2">WFUcys</strain>
    </source>
</reference>
<accession>A0ABR4Q9L0</accession>
<dbReference type="Proteomes" id="UP001651158">
    <property type="component" value="Unassembled WGS sequence"/>
</dbReference>
<gene>
    <name evidence="2" type="ORF">TcWFU_007837</name>
</gene>
<proteinExistence type="predicted"/>
<keyword evidence="3" id="KW-1185">Reference proteome</keyword>
<comment type="caution">
    <text evidence="2">The sequence shown here is derived from an EMBL/GenBank/DDBJ whole genome shotgun (WGS) entry which is preliminary data.</text>
</comment>
<protein>
    <submittedName>
        <fullName evidence="2">Uncharacterized protein</fullName>
    </submittedName>
</protein>
<name>A0ABR4Q9L0_9CEST</name>
<evidence type="ECO:0000256" key="1">
    <source>
        <dbReference type="SAM" id="MobiDB-lite"/>
    </source>
</evidence>
<dbReference type="EMBL" id="JAKROA010000006">
    <property type="protein sequence ID" value="KAL5106349.1"/>
    <property type="molecule type" value="Genomic_DNA"/>
</dbReference>
<sequence length="175" mass="19941">MNSVSTETQSETKEFEEDIAEKYEKSLLAELEELAKNCRRQSHLNEPYAFSPAAVTQDEREDNFERLWSRARTRVDRRLRMMKQKHSSKQDDLYAYDIVSCLRLSSTSTLNPKHNGGGTLTTSDMDTLNDYSWGGIECAAATTTNSSSINGVQKKMKKKKRSNVVPNVKPRRLGE</sequence>
<organism evidence="2 3">
    <name type="scientific">Taenia crassiceps</name>
    <dbReference type="NCBI Taxonomy" id="6207"/>
    <lineage>
        <taxon>Eukaryota</taxon>
        <taxon>Metazoa</taxon>
        <taxon>Spiralia</taxon>
        <taxon>Lophotrochozoa</taxon>
        <taxon>Platyhelminthes</taxon>
        <taxon>Cestoda</taxon>
        <taxon>Eucestoda</taxon>
        <taxon>Cyclophyllidea</taxon>
        <taxon>Taeniidae</taxon>
        <taxon>Taenia</taxon>
    </lineage>
</organism>
<feature type="region of interest" description="Disordered" evidence="1">
    <location>
        <begin position="145"/>
        <end position="175"/>
    </location>
</feature>